<feature type="domain" description="RSE1/DDB1/CPSF1 first beta-propeller" evidence="8">
    <location>
        <begin position="13"/>
        <end position="401"/>
    </location>
</feature>
<keyword evidence="4" id="KW-0508">mRNA splicing</keyword>
<evidence type="ECO:0000256" key="4">
    <source>
        <dbReference type="ARBA" id="ARBA00023187"/>
    </source>
</evidence>
<dbReference type="GO" id="GO:0003676">
    <property type="term" value="F:nucleic acid binding"/>
    <property type="evidence" value="ECO:0007669"/>
    <property type="project" value="InterPro"/>
</dbReference>
<comment type="similarity">
    <text evidence="6">Belongs to the RSE1 family.</text>
</comment>
<dbReference type="EMBL" id="LWCA01000316">
    <property type="protein sequence ID" value="OAF69225.1"/>
    <property type="molecule type" value="Genomic_DNA"/>
</dbReference>
<dbReference type="SUPFAM" id="SSF50978">
    <property type="entry name" value="WD40 repeat-like"/>
    <property type="match status" value="1"/>
</dbReference>
<organism evidence="10 11">
    <name type="scientific">Intoshia linei</name>
    <dbReference type="NCBI Taxonomy" id="1819745"/>
    <lineage>
        <taxon>Eukaryota</taxon>
        <taxon>Metazoa</taxon>
        <taxon>Spiralia</taxon>
        <taxon>Lophotrochozoa</taxon>
        <taxon>Mesozoa</taxon>
        <taxon>Orthonectida</taxon>
        <taxon>Rhopaluridae</taxon>
        <taxon>Intoshia</taxon>
    </lineage>
</organism>
<keyword evidence="3" id="KW-0747">Spliceosome</keyword>
<dbReference type="Pfam" id="PF03178">
    <property type="entry name" value="CPSF_A"/>
    <property type="match status" value="1"/>
</dbReference>
<dbReference type="Gene3D" id="1.10.150.910">
    <property type="match status" value="1"/>
</dbReference>
<dbReference type="InterPro" id="IPR018846">
    <property type="entry name" value="Beta-prop_RSE1/DDB1/CPSF1_1st"/>
</dbReference>
<evidence type="ECO:0000313" key="11">
    <source>
        <dbReference type="Proteomes" id="UP000078046"/>
    </source>
</evidence>
<dbReference type="OrthoDB" id="436637at2759"/>
<dbReference type="Gene3D" id="2.130.10.10">
    <property type="entry name" value="YVTN repeat-like/Quinoprotein amine dehydrogenase"/>
    <property type="match status" value="3"/>
</dbReference>
<dbReference type="FunFam" id="1.10.150.910:FF:000002">
    <property type="entry name" value="Splicing factor 3B subunit 3"/>
    <property type="match status" value="1"/>
</dbReference>
<proteinExistence type="inferred from homology"/>
<evidence type="ECO:0000256" key="6">
    <source>
        <dbReference type="ARBA" id="ARBA00038266"/>
    </source>
</evidence>
<dbReference type="InterPro" id="IPR058543">
    <property type="entry name" value="Beta-prop_RSE1/DDB1/CPSF1_2nd"/>
</dbReference>
<dbReference type="InterPro" id="IPR004871">
    <property type="entry name" value="RSE1/DDB1/CPSF1_C"/>
</dbReference>
<dbReference type="InterPro" id="IPR050358">
    <property type="entry name" value="RSE1/DDB1/CFT1"/>
</dbReference>
<evidence type="ECO:0000256" key="3">
    <source>
        <dbReference type="ARBA" id="ARBA00022728"/>
    </source>
</evidence>
<dbReference type="GO" id="GO:0008380">
    <property type="term" value="P:RNA splicing"/>
    <property type="evidence" value="ECO:0007669"/>
    <property type="project" value="UniProtKB-KW"/>
</dbReference>
<evidence type="ECO:0000259" key="7">
    <source>
        <dbReference type="Pfam" id="PF03178"/>
    </source>
</evidence>
<evidence type="ECO:0000256" key="1">
    <source>
        <dbReference type="ARBA" id="ARBA00004123"/>
    </source>
</evidence>
<evidence type="ECO:0000259" key="9">
    <source>
        <dbReference type="Pfam" id="PF23726"/>
    </source>
</evidence>
<dbReference type="InterPro" id="IPR036322">
    <property type="entry name" value="WD40_repeat_dom_sf"/>
</dbReference>
<name>A0A177B4M2_9BILA</name>
<gene>
    <name evidence="10" type="ORF">A3Q56_03001</name>
</gene>
<comment type="subcellular location">
    <subcellularLocation>
        <location evidence="1">Nucleus</location>
    </subcellularLocation>
</comment>
<keyword evidence="11" id="KW-1185">Reference proteome</keyword>
<feature type="domain" description="RSE1/DDB1/CPSF1 C-terminal" evidence="7">
    <location>
        <begin position="863"/>
        <end position="1182"/>
    </location>
</feature>
<dbReference type="FunFam" id="2.130.10.10:FF:000031">
    <property type="entry name" value="Splicing factor 3b subunit 3"/>
    <property type="match status" value="1"/>
</dbReference>
<dbReference type="InterPro" id="IPR015943">
    <property type="entry name" value="WD40/YVTN_repeat-like_dom_sf"/>
</dbReference>
<feature type="domain" description="RSE1/DDB1/CPSF1 second beta-propeller" evidence="9">
    <location>
        <begin position="445"/>
        <end position="765"/>
    </location>
</feature>
<protein>
    <submittedName>
        <fullName evidence="10">Pre-mRNA-splicing factor RSE1</fullName>
    </submittedName>
</protein>
<evidence type="ECO:0000313" key="10">
    <source>
        <dbReference type="EMBL" id="OAF69225.1"/>
    </source>
</evidence>
<reference evidence="10 11" key="1">
    <citation type="submission" date="2016-04" db="EMBL/GenBank/DDBJ databases">
        <title>The genome of Intoshia linei affirms orthonectids as highly simplified spiralians.</title>
        <authorList>
            <person name="Mikhailov K.V."/>
            <person name="Slusarev G.S."/>
            <person name="Nikitin M.A."/>
            <person name="Logacheva M.D."/>
            <person name="Penin A."/>
            <person name="Aleoshin V."/>
            <person name="Panchin Y.V."/>
        </authorList>
    </citation>
    <scope>NUCLEOTIDE SEQUENCE [LARGE SCALE GENOMIC DNA]</scope>
    <source>
        <strain evidence="10">Intl2013</strain>
        <tissue evidence="10">Whole animal</tissue>
    </source>
</reference>
<evidence type="ECO:0000256" key="2">
    <source>
        <dbReference type="ARBA" id="ARBA00022664"/>
    </source>
</evidence>
<comment type="caution">
    <text evidence="10">The sequence shown here is derived from an EMBL/GenBank/DDBJ whole genome shotgun (WGS) entry which is preliminary data.</text>
</comment>
<sequence>MKLYNLTIQKATSINCACHGNFSGKKQQEIVVSHGNVLELLRPDPTLGKIYKLFSTDVFGVIRSLTSFRLTAGTKDYVIAGTDAGRIAVLQYNQKKGCFDQIHLETLGKSGCRRIVAGQYLAADPRGRAVMIGAIEKQKLVYVFNRDSDANLTISSPLEANRPYTVLMDCIGMDVGFENPMFACLEIDYEDADADATGETAKNTGMQITYYELDLGLNHVVRKFTEDLEEMANLLISVPGGNIGPSGIIVCSENYITYKNFGDQNDIRCPIPRRRNDLTDTDRSSIVVSACLHKTKSFFFFLVQTEQGDVFKIKLIFEEEIVVEMKIKYFDTVPIAQKMILLKTGFLFIASEFGNHHFYQITKLGDDNDEIEFSSSANLAQGDTFFYEARELKNLVLVDEVENIAPVISSFTGDLAMEDTSQFYCLSGRSSRSKLSVLRHGLEVTEMAVSDLPGNPNSVWTVKRNKEDEYDSYIVVSFSNATLILSIGETVEEVTDSGFLGTTPTLAVGQIGEDSIVQVYPKGIRHVRSDKRVNEWKAPGKTSITNCSLNQTQLIISLTGGTLVYFELDQSGQLNEFNERRELGANVICMSVGVPRNETRFKFLAVGLADKTVRIISLDLNDCLTPLSMQALPTFPETVLIVEMAFTEVTDDDATQWSISGLFLNIGLQNGVLLRTSIDSISGDLSDTRTKYLGTLPIKLFRIKMKTSDVVLAISSKSWFGYVYQNRFNLTPLSYSVLEYASGFSSEQCPEGIVAVAGDTLRIIAMEKLGNIFHNSSVNMEYTPRKLLHHQESGNLIIISTDHNCFTKITEKTKKGELASEILKEADESEQQLAEHMAKNLINESLPTEQFGRPRPGNGYWSSQILIYNPKPDSSKIIFKFDFDQNEAAHSMGLVRFSNKPDEPVLLVGVIYNLHLNPRIHSGGGIVAFKMVNNCTSLEMMHRTIVDELPATITSYHGLALISVGRYLRLYDLGKKQLLRKCENRLMKNFITAVRTIGNRIIIADIQNGLSYMRYEASSNQFILFADMCSPLWVTNFSILDHSTVCVADKFGNIAIVRLPDTVSEEDISANSRSFWDRSYSTGASQKAEIISVFHVGQTVTSLQRTSLFPGGAESIVYFTLSGAIGLLIPFSSKEDFEFFHHLELYLRQENKPILGHNHLSYRSYYFPVRNIIDGDLCETFTSIDFSKQKTISEELERTPNEVVKKLEDIRYRFGY</sequence>
<keyword evidence="5" id="KW-0539">Nucleus</keyword>
<dbReference type="GO" id="GO:0006397">
    <property type="term" value="P:mRNA processing"/>
    <property type="evidence" value="ECO:0007669"/>
    <property type="project" value="UniProtKB-KW"/>
</dbReference>
<accession>A0A177B4M2</accession>
<dbReference type="GO" id="GO:0005681">
    <property type="term" value="C:spliceosomal complex"/>
    <property type="evidence" value="ECO:0007669"/>
    <property type="project" value="UniProtKB-KW"/>
</dbReference>
<keyword evidence="2" id="KW-0507">mRNA processing</keyword>
<dbReference type="Pfam" id="PF10433">
    <property type="entry name" value="Beta-prop_RSE1_1st"/>
    <property type="match status" value="1"/>
</dbReference>
<dbReference type="Proteomes" id="UP000078046">
    <property type="component" value="Unassembled WGS sequence"/>
</dbReference>
<dbReference type="Pfam" id="PF23726">
    <property type="entry name" value="Beta-prop_RSE1_2nd"/>
    <property type="match status" value="1"/>
</dbReference>
<evidence type="ECO:0000256" key="5">
    <source>
        <dbReference type="ARBA" id="ARBA00023242"/>
    </source>
</evidence>
<dbReference type="AlphaFoldDB" id="A0A177B4M2"/>
<evidence type="ECO:0000259" key="8">
    <source>
        <dbReference type="Pfam" id="PF10433"/>
    </source>
</evidence>
<dbReference type="PANTHER" id="PTHR10644">
    <property type="entry name" value="DNA REPAIR/RNA PROCESSING CPSF FAMILY"/>
    <property type="match status" value="1"/>
</dbReference>
<dbReference type="FunFam" id="2.130.10.10:FF:001143">
    <property type="entry name" value="Pre-mRNA-splicing factor rse-1, putative"/>
    <property type="match status" value="1"/>
</dbReference>